<feature type="transmembrane region" description="Helical" evidence="6">
    <location>
        <begin position="261"/>
        <end position="280"/>
    </location>
</feature>
<dbReference type="AlphaFoldDB" id="A0A1F5YA79"/>
<dbReference type="PANTHER" id="PTHR43478:SF1">
    <property type="entry name" value="NA+_H+ ANTIPORTER NHAC-LIKE C-TERMINAL DOMAIN-CONTAINING PROTEIN"/>
    <property type="match status" value="1"/>
</dbReference>
<feature type="domain" description="Na+/H+ antiporter NhaC-like C-terminal" evidence="7">
    <location>
        <begin position="161"/>
        <end position="490"/>
    </location>
</feature>
<name>A0A1F5YA79_9BACT</name>
<proteinExistence type="predicted"/>
<evidence type="ECO:0000259" key="7">
    <source>
        <dbReference type="Pfam" id="PF03553"/>
    </source>
</evidence>
<evidence type="ECO:0000256" key="1">
    <source>
        <dbReference type="ARBA" id="ARBA00004651"/>
    </source>
</evidence>
<evidence type="ECO:0000256" key="2">
    <source>
        <dbReference type="ARBA" id="ARBA00022475"/>
    </source>
</evidence>
<dbReference type="Pfam" id="PF03553">
    <property type="entry name" value="Na_H_antiporter"/>
    <property type="match status" value="1"/>
</dbReference>
<keyword evidence="3 6" id="KW-0812">Transmembrane</keyword>
<dbReference type="EMBL" id="MFIV01000242">
    <property type="protein sequence ID" value="OGF97084.1"/>
    <property type="molecule type" value="Genomic_DNA"/>
</dbReference>
<evidence type="ECO:0000256" key="5">
    <source>
        <dbReference type="ARBA" id="ARBA00023136"/>
    </source>
</evidence>
<feature type="transmembrane region" description="Helical" evidence="6">
    <location>
        <begin position="149"/>
        <end position="175"/>
    </location>
</feature>
<dbReference type="Proteomes" id="UP000176992">
    <property type="component" value="Unassembled WGS sequence"/>
</dbReference>
<evidence type="ECO:0000256" key="6">
    <source>
        <dbReference type="SAM" id="Phobius"/>
    </source>
</evidence>
<feature type="transmembrane region" description="Helical" evidence="6">
    <location>
        <begin position="195"/>
        <end position="215"/>
    </location>
</feature>
<organism evidence="8 9">
    <name type="scientific">Candidatus Glassbacteria bacterium GWA2_58_10</name>
    <dbReference type="NCBI Taxonomy" id="1817865"/>
    <lineage>
        <taxon>Bacteria</taxon>
        <taxon>Candidatus Glassiibacteriota</taxon>
    </lineage>
</organism>
<feature type="transmembrane region" description="Helical" evidence="6">
    <location>
        <begin position="70"/>
        <end position="94"/>
    </location>
</feature>
<protein>
    <recommendedName>
        <fullName evidence="7">Na+/H+ antiporter NhaC-like C-terminal domain-containing protein</fullName>
    </recommendedName>
</protein>
<reference evidence="8 9" key="1">
    <citation type="journal article" date="2016" name="Nat. Commun.">
        <title>Thousands of microbial genomes shed light on interconnected biogeochemical processes in an aquifer system.</title>
        <authorList>
            <person name="Anantharaman K."/>
            <person name="Brown C.T."/>
            <person name="Hug L.A."/>
            <person name="Sharon I."/>
            <person name="Castelle C.J."/>
            <person name="Probst A.J."/>
            <person name="Thomas B.C."/>
            <person name="Singh A."/>
            <person name="Wilkins M.J."/>
            <person name="Karaoz U."/>
            <person name="Brodie E.L."/>
            <person name="Williams K.H."/>
            <person name="Hubbard S.S."/>
            <person name="Banfield J.F."/>
        </authorList>
    </citation>
    <scope>NUCLEOTIDE SEQUENCE [LARGE SCALE GENOMIC DNA]</scope>
</reference>
<feature type="transmembrane region" description="Helical" evidence="6">
    <location>
        <begin position="498"/>
        <end position="518"/>
    </location>
</feature>
<evidence type="ECO:0000256" key="4">
    <source>
        <dbReference type="ARBA" id="ARBA00022989"/>
    </source>
</evidence>
<feature type="transmembrane region" description="Helical" evidence="6">
    <location>
        <begin position="338"/>
        <end position="359"/>
    </location>
</feature>
<evidence type="ECO:0000256" key="3">
    <source>
        <dbReference type="ARBA" id="ARBA00022692"/>
    </source>
</evidence>
<accession>A0A1F5YA79</accession>
<feature type="transmembrane region" description="Helical" evidence="6">
    <location>
        <begin position="308"/>
        <end position="326"/>
    </location>
</feature>
<evidence type="ECO:0000313" key="9">
    <source>
        <dbReference type="Proteomes" id="UP000176992"/>
    </source>
</evidence>
<dbReference type="GO" id="GO:0005886">
    <property type="term" value="C:plasma membrane"/>
    <property type="evidence" value="ECO:0007669"/>
    <property type="project" value="UniProtKB-SubCell"/>
</dbReference>
<feature type="transmembrane region" description="Helical" evidence="6">
    <location>
        <begin position="106"/>
        <end position="128"/>
    </location>
</feature>
<keyword evidence="2" id="KW-1003">Cell membrane</keyword>
<gene>
    <name evidence="8" type="ORF">A2Z86_10640</name>
</gene>
<keyword evidence="5 6" id="KW-0472">Membrane</keyword>
<comment type="subcellular location">
    <subcellularLocation>
        <location evidence="1">Cell membrane</location>
        <topology evidence="1">Multi-pass membrane protein</topology>
    </subcellularLocation>
</comment>
<dbReference type="PANTHER" id="PTHR43478">
    <property type="entry name" value="NA+/H+ ANTIPORTER-RELATED"/>
    <property type="match status" value="1"/>
</dbReference>
<evidence type="ECO:0000313" key="8">
    <source>
        <dbReference type="EMBL" id="OGF97084.1"/>
    </source>
</evidence>
<feature type="transmembrane region" description="Helical" evidence="6">
    <location>
        <begin position="433"/>
        <end position="454"/>
    </location>
</feature>
<keyword evidence="4 6" id="KW-1133">Transmembrane helix</keyword>
<feature type="transmembrane region" description="Helical" evidence="6">
    <location>
        <begin position="34"/>
        <end position="58"/>
    </location>
</feature>
<sequence length="524" mass="56997">MRVYPGLLTIVPPLIAIFLALAFRQVLPALFVGIWFGVSLLNGMDPWSGLVRLIDTYLVGAMTDKDHVRIIIFSMTLGGMVGLITRCGGAVGLVEKLSRLAVSRRMTLVTTWFLGLLIFFDDYANTLMVGNTMRPFTDKMRISREKLSFIVDTTAAPVASVALISTWIGFELALISSSTSSLGLQENAYWLFLKALPYNFYSWACIIFVLLITLYGRDYGAMYRAEKRTLESGQVLDSKAQPLVDEELARLNPGPDAPRRWYNAILPIFMMSAVLLYGLYTSGLAELQKSGKPANLYNIIGAADPFQVLLWAAFTGVFTAFALTFIQRILDLRQAVEAFLVGFKSLILAMVILTLARVIQLVCTELQTANYLLNVTRGMLSPGLLPALTFILASAISFSTGTSWGTMAIVMPLIIPLAYRLPLDAGLPVELTVIATVGAVLSGSVFGDHCSPISDTTIMSSMASGADHVDHVRTQLPYALTAAGVSIVFGYLPAGMGLINPVLGNLLVVLMLLAVLLIRGKKLE</sequence>
<comment type="caution">
    <text evidence="8">The sequence shown here is derived from an EMBL/GenBank/DDBJ whole genome shotgun (WGS) entry which is preliminary data.</text>
</comment>
<dbReference type="InterPro" id="IPR018461">
    <property type="entry name" value="Na/H_Antiport_NhaC-like_C"/>
</dbReference>
<feature type="transmembrane region" description="Helical" evidence="6">
    <location>
        <begin position="379"/>
        <end position="397"/>
    </location>
</feature>